<accession>A0ACB0KJG0</accession>
<protein>
    <submittedName>
        <fullName evidence="1">Uncharacterized protein</fullName>
    </submittedName>
</protein>
<proteinExistence type="predicted"/>
<dbReference type="EMBL" id="CASHSV030000206">
    <property type="protein sequence ID" value="CAJ2656514.1"/>
    <property type="molecule type" value="Genomic_DNA"/>
</dbReference>
<keyword evidence="2" id="KW-1185">Reference proteome</keyword>
<gene>
    <name evidence="1" type="ORF">MILVUS5_LOCUS23257</name>
</gene>
<comment type="caution">
    <text evidence="1">The sequence shown here is derived from an EMBL/GenBank/DDBJ whole genome shotgun (WGS) entry which is preliminary data.</text>
</comment>
<name>A0ACB0KJG0_TRIPR</name>
<evidence type="ECO:0000313" key="2">
    <source>
        <dbReference type="Proteomes" id="UP001177021"/>
    </source>
</evidence>
<organism evidence="1 2">
    <name type="scientific">Trifolium pratense</name>
    <name type="common">Red clover</name>
    <dbReference type="NCBI Taxonomy" id="57577"/>
    <lineage>
        <taxon>Eukaryota</taxon>
        <taxon>Viridiplantae</taxon>
        <taxon>Streptophyta</taxon>
        <taxon>Embryophyta</taxon>
        <taxon>Tracheophyta</taxon>
        <taxon>Spermatophyta</taxon>
        <taxon>Magnoliopsida</taxon>
        <taxon>eudicotyledons</taxon>
        <taxon>Gunneridae</taxon>
        <taxon>Pentapetalae</taxon>
        <taxon>rosids</taxon>
        <taxon>fabids</taxon>
        <taxon>Fabales</taxon>
        <taxon>Fabaceae</taxon>
        <taxon>Papilionoideae</taxon>
        <taxon>50 kb inversion clade</taxon>
        <taxon>NPAAA clade</taxon>
        <taxon>Hologalegina</taxon>
        <taxon>IRL clade</taxon>
        <taxon>Trifolieae</taxon>
        <taxon>Trifolium</taxon>
    </lineage>
</organism>
<dbReference type="Proteomes" id="UP001177021">
    <property type="component" value="Unassembled WGS sequence"/>
</dbReference>
<reference evidence="1" key="1">
    <citation type="submission" date="2023-10" db="EMBL/GenBank/DDBJ databases">
        <authorList>
            <person name="Rodriguez Cubillos JULIANA M."/>
            <person name="De Vega J."/>
        </authorList>
    </citation>
    <scope>NUCLEOTIDE SEQUENCE</scope>
</reference>
<sequence>MAADFDLPNECWECVIKFLRSDHRSLESLSLVSKQFLSITNRLRFSLTIYDATIPFLPRLFHRFTNLTSLDFTFFCGDLNALLCQISYFSFHLKSLKLSIQCPIPKDGFRILATKMKTLTSLTGSVTKTDIVLIAECFPFLEEVDLNFPQSNDRHTNILPLALPKLRKINISGYCFIDDSSLFHLCKICELLEELELVMFEYCKYLTHVGIASAIRDKPNLKSFKICFDEFGRMYVSSKVINSIRSLKSLTYLNLSYVLISDRSLSSLAEAGLPLKRLVIKRCMHYSYAGIFCLLSKCRFLQHLDLESVQFLIDEQVAELSLFLGNLVSINLSESKMLTNLALFALVKNCRFLGDIRMENTGIGKFSLENYNSLMDFVVYPQVKSLHLANNSWLSDESMKKFASIFPNLQVLDTSDCKLSEGIVEVLRSCCKMMHLSMTYCPKLELLGMNFQVPQLEILNLSMSTIGDETLYMISKNFSRLRQLILEMCSHITEKGVGQVVKNCTQLREINIEYCRNVGADVGFWLAMVCSRPSLRKIIAPSHFDPTDTKWIPLLDHGCLVC</sequence>
<evidence type="ECO:0000313" key="1">
    <source>
        <dbReference type="EMBL" id="CAJ2656514.1"/>
    </source>
</evidence>